<organism evidence="7 8">
    <name type="scientific">Gigaspora rosea</name>
    <dbReference type="NCBI Taxonomy" id="44941"/>
    <lineage>
        <taxon>Eukaryota</taxon>
        <taxon>Fungi</taxon>
        <taxon>Fungi incertae sedis</taxon>
        <taxon>Mucoromycota</taxon>
        <taxon>Glomeromycotina</taxon>
        <taxon>Glomeromycetes</taxon>
        <taxon>Diversisporales</taxon>
        <taxon>Gigasporaceae</taxon>
        <taxon>Gigaspora</taxon>
    </lineage>
</organism>
<keyword evidence="2" id="KW-0808">Transferase</keyword>
<keyword evidence="1" id="KW-0723">Serine/threonine-protein kinase</keyword>
<dbReference type="PANTHER" id="PTHR24351">
    <property type="entry name" value="RIBOSOMAL PROTEIN S6 KINASE"/>
    <property type="match status" value="1"/>
</dbReference>
<keyword evidence="3" id="KW-0547">Nucleotide-binding</keyword>
<keyword evidence="4 7" id="KW-0418">Kinase</keyword>
<comment type="caution">
    <text evidence="7">The sequence shown here is derived from an EMBL/GenBank/DDBJ whole genome shotgun (WGS) entry which is preliminary data.</text>
</comment>
<evidence type="ECO:0000256" key="5">
    <source>
        <dbReference type="ARBA" id="ARBA00022840"/>
    </source>
</evidence>
<dbReference type="GO" id="GO:0005524">
    <property type="term" value="F:ATP binding"/>
    <property type="evidence" value="ECO:0007669"/>
    <property type="project" value="UniProtKB-KW"/>
</dbReference>
<name>A0A397VGK1_9GLOM</name>
<evidence type="ECO:0000259" key="6">
    <source>
        <dbReference type="PROSITE" id="PS50011"/>
    </source>
</evidence>
<reference evidence="7 8" key="1">
    <citation type="submission" date="2018-06" db="EMBL/GenBank/DDBJ databases">
        <title>Comparative genomics reveals the genomic features of Rhizophagus irregularis, R. cerebriforme, R. diaphanum and Gigaspora rosea, and their symbiotic lifestyle signature.</title>
        <authorList>
            <person name="Morin E."/>
            <person name="San Clemente H."/>
            <person name="Chen E.C.H."/>
            <person name="De La Providencia I."/>
            <person name="Hainaut M."/>
            <person name="Kuo A."/>
            <person name="Kohler A."/>
            <person name="Murat C."/>
            <person name="Tang N."/>
            <person name="Roy S."/>
            <person name="Loubradou J."/>
            <person name="Henrissat B."/>
            <person name="Grigoriev I.V."/>
            <person name="Corradi N."/>
            <person name="Roux C."/>
            <person name="Martin F.M."/>
        </authorList>
    </citation>
    <scope>NUCLEOTIDE SEQUENCE [LARGE SCALE GENOMIC DNA]</scope>
    <source>
        <strain evidence="7 8">DAOM 194757</strain>
    </source>
</reference>
<dbReference type="EMBL" id="QKWP01000417">
    <property type="protein sequence ID" value="RIB20437.1"/>
    <property type="molecule type" value="Genomic_DNA"/>
</dbReference>
<evidence type="ECO:0000256" key="4">
    <source>
        <dbReference type="ARBA" id="ARBA00022777"/>
    </source>
</evidence>
<dbReference type="Proteomes" id="UP000266673">
    <property type="component" value="Unassembled WGS sequence"/>
</dbReference>
<gene>
    <name evidence="7" type="ORF">C2G38_1893212</name>
</gene>
<feature type="domain" description="Protein kinase" evidence="6">
    <location>
        <begin position="1"/>
        <end position="120"/>
    </location>
</feature>
<dbReference type="STRING" id="44941.A0A397VGK1"/>
<feature type="non-terminal residue" evidence="7">
    <location>
        <position position="120"/>
    </location>
</feature>
<feature type="non-terminal residue" evidence="7">
    <location>
        <position position="1"/>
    </location>
</feature>
<dbReference type="InterPro" id="IPR011009">
    <property type="entry name" value="Kinase-like_dom_sf"/>
</dbReference>
<keyword evidence="8" id="KW-1185">Reference proteome</keyword>
<accession>A0A397VGK1</accession>
<protein>
    <submittedName>
        <fullName evidence="7">Kinase-like domain-containing protein</fullName>
    </submittedName>
</protein>
<dbReference type="PROSITE" id="PS50011">
    <property type="entry name" value="PROTEIN_KINASE_DOM"/>
    <property type="match status" value="1"/>
</dbReference>
<proteinExistence type="predicted"/>
<dbReference type="AlphaFoldDB" id="A0A397VGK1"/>
<dbReference type="Gene3D" id="1.10.510.10">
    <property type="entry name" value="Transferase(Phosphotransferase) domain 1"/>
    <property type="match status" value="1"/>
</dbReference>
<dbReference type="InterPro" id="IPR000719">
    <property type="entry name" value="Prot_kinase_dom"/>
</dbReference>
<evidence type="ECO:0000256" key="3">
    <source>
        <dbReference type="ARBA" id="ARBA00022741"/>
    </source>
</evidence>
<dbReference type="OrthoDB" id="3269467at2759"/>
<dbReference type="SUPFAM" id="SSF56112">
    <property type="entry name" value="Protein kinase-like (PK-like)"/>
    <property type="match status" value="1"/>
</dbReference>
<sequence>KLNLLHCIVTDLESIHSQEMIHRDLNSGNILQDTLESAYITDLGLSISTNEKMNGKMEGKICGILPYIDINQGKSSLYGVMPYIAPEVLNGQKFTIVADIYGLGIIMWEISTGQRPFDGV</sequence>
<keyword evidence="5" id="KW-0067">ATP-binding</keyword>
<dbReference type="Pfam" id="PF00069">
    <property type="entry name" value="Pkinase"/>
    <property type="match status" value="1"/>
</dbReference>
<evidence type="ECO:0000313" key="8">
    <source>
        <dbReference type="Proteomes" id="UP000266673"/>
    </source>
</evidence>
<evidence type="ECO:0000256" key="1">
    <source>
        <dbReference type="ARBA" id="ARBA00022527"/>
    </source>
</evidence>
<evidence type="ECO:0000313" key="7">
    <source>
        <dbReference type="EMBL" id="RIB20437.1"/>
    </source>
</evidence>
<evidence type="ECO:0000256" key="2">
    <source>
        <dbReference type="ARBA" id="ARBA00022679"/>
    </source>
</evidence>
<dbReference type="GO" id="GO:0004674">
    <property type="term" value="F:protein serine/threonine kinase activity"/>
    <property type="evidence" value="ECO:0007669"/>
    <property type="project" value="UniProtKB-KW"/>
</dbReference>